<dbReference type="InterPro" id="IPR008930">
    <property type="entry name" value="Terpenoid_cyclase/PrenylTrfase"/>
</dbReference>
<evidence type="ECO:0000259" key="3">
    <source>
        <dbReference type="PROSITE" id="PS51272"/>
    </source>
</evidence>
<dbReference type="Proteomes" id="UP001524944">
    <property type="component" value="Unassembled WGS sequence"/>
</dbReference>
<proteinExistence type="predicted"/>
<feature type="chain" id="PRO_5047450784" evidence="2">
    <location>
        <begin position="26"/>
        <end position="511"/>
    </location>
</feature>
<dbReference type="PROSITE" id="PS51272">
    <property type="entry name" value="SLH"/>
    <property type="match status" value="2"/>
</dbReference>
<gene>
    <name evidence="4" type="ORF">NVS47_04800</name>
</gene>
<dbReference type="SUPFAM" id="SSF48239">
    <property type="entry name" value="Terpenoid cyclases/Protein prenyltransferases"/>
    <property type="match status" value="1"/>
</dbReference>
<dbReference type="InterPro" id="IPR001330">
    <property type="entry name" value="Prenyltrans"/>
</dbReference>
<feature type="domain" description="SLH" evidence="3">
    <location>
        <begin position="405"/>
        <end position="464"/>
    </location>
</feature>
<keyword evidence="5" id="KW-1185">Reference proteome</keyword>
<keyword evidence="1" id="KW-0677">Repeat</keyword>
<comment type="caution">
    <text evidence="4">The sequence shown here is derived from an EMBL/GenBank/DDBJ whole genome shotgun (WGS) entry which is preliminary data.</text>
</comment>
<dbReference type="RefSeq" id="WP_257912433.1">
    <property type="nucleotide sequence ID" value="NZ_JANPWE010000002.1"/>
</dbReference>
<evidence type="ECO:0000256" key="1">
    <source>
        <dbReference type="ARBA" id="ARBA00022737"/>
    </source>
</evidence>
<dbReference type="PANTHER" id="PTHR43308">
    <property type="entry name" value="OUTER MEMBRANE PROTEIN ALPHA-RELATED"/>
    <property type="match status" value="1"/>
</dbReference>
<dbReference type="InterPro" id="IPR051465">
    <property type="entry name" value="Cell_Envelope_Struct_Comp"/>
</dbReference>
<feature type="domain" description="SLH" evidence="3">
    <location>
        <begin position="339"/>
        <end position="402"/>
    </location>
</feature>
<dbReference type="Pfam" id="PF00432">
    <property type="entry name" value="Prenyltrans"/>
    <property type="match status" value="1"/>
</dbReference>
<dbReference type="Pfam" id="PF00395">
    <property type="entry name" value="SLH"/>
    <property type="match status" value="2"/>
</dbReference>
<dbReference type="CDD" id="cd00688">
    <property type="entry name" value="ISOPREN_C2_like"/>
    <property type="match status" value="1"/>
</dbReference>
<organism evidence="4 5">
    <name type="scientific">Dehalobacterium formicoaceticum</name>
    <dbReference type="NCBI Taxonomy" id="51515"/>
    <lineage>
        <taxon>Bacteria</taxon>
        <taxon>Bacillati</taxon>
        <taxon>Bacillota</taxon>
        <taxon>Clostridia</taxon>
        <taxon>Eubacteriales</taxon>
        <taxon>Peptococcaceae</taxon>
        <taxon>Dehalobacterium</taxon>
    </lineage>
</organism>
<dbReference type="InterPro" id="IPR001119">
    <property type="entry name" value="SLH_dom"/>
</dbReference>
<protein>
    <submittedName>
        <fullName evidence="4">S-layer homology domain-containing protein</fullName>
    </submittedName>
</protein>
<reference evidence="4 5" key="1">
    <citation type="submission" date="2022-08" db="EMBL/GenBank/DDBJ databases">
        <title>Proteogenomics of the novel Dehalobacterium formicoaceticum strain EZ94 highlights a key role of methyltransferases during anaerobic dichloromethane degradation.</title>
        <authorList>
            <person name="Wasmund K."/>
        </authorList>
    </citation>
    <scope>NUCLEOTIDE SEQUENCE [LARGE SCALE GENOMIC DNA]</scope>
    <source>
        <strain evidence="4 5">EZ94</strain>
    </source>
</reference>
<accession>A0ABT1Y571</accession>
<evidence type="ECO:0000313" key="5">
    <source>
        <dbReference type="Proteomes" id="UP001524944"/>
    </source>
</evidence>
<feature type="signal peptide" evidence="2">
    <location>
        <begin position="1"/>
        <end position="25"/>
    </location>
</feature>
<keyword evidence="2" id="KW-0732">Signal</keyword>
<dbReference type="Gene3D" id="1.50.10.20">
    <property type="match status" value="2"/>
</dbReference>
<dbReference type="PANTHER" id="PTHR43308:SF5">
    <property type="entry name" value="S-LAYER PROTEIN _ PEPTIDOGLYCAN ENDO-BETA-N-ACETYLGLUCOSAMINIDASE"/>
    <property type="match status" value="1"/>
</dbReference>
<name>A0ABT1Y571_9FIRM</name>
<sequence>MKKLITALIGVLFLWGMLNPGAAFAGEPFGGKQGEQGIEKALIYFQGVQNADGGFTAQKGGTSSKKLTGWVIIALEAAGEDAANGSWAPSGKSPLDFLKNSPQPLEETSDYALQLLAYAAAGQGASTEAQELTSKILSFQQEDGQFWQPDKGEQGMINAHMWSVLSLSAVGKEIPQKDKVKSWLLRQQNQDGGFGWLEGMDSDVDDTAIAIQTLIMLGETPDSPSVRKALAFIKGLQQENGGFSAGDWMGGDANASSNAWAIQGILAAGENPQGADWTVGQHNPVTHLLSLANQDGSFNWKEGVSSSPVNTTVFAVLALAGKPHPVNMTYGFQNSTAGTSGLFSDLSSDYWAYESIEALVKEGVLSGYPDGTFGPERPVTRAEFTKFLISGLDLPKGNNDSAARFSDIPENHWARSFISAAVDQGYINGRPDGTFDGNGKIIGAELSAMLVRALPQDKKDQLTEGPKWYSSYVETARKEGLLYPQFEENVVATRAQCSFSINQLIKLLSKN</sequence>
<evidence type="ECO:0000313" key="4">
    <source>
        <dbReference type="EMBL" id="MCR6544841.1"/>
    </source>
</evidence>
<evidence type="ECO:0000256" key="2">
    <source>
        <dbReference type="SAM" id="SignalP"/>
    </source>
</evidence>
<dbReference type="EMBL" id="JANPWE010000002">
    <property type="protein sequence ID" value="MCR6544841.1"/>
    <property type="molecule type" value="Genomic_DNA"/>
</dbReference>